<dbReference type="GO" id="GO:0003677">
    <property type="term" value="F:DNA binding"/>
    <property type="evidence" value="ECO:0007669"/>
    <property type="project" value="UniProtKB-UniRule"/>
</dbReference>
<dbReference type="GO" id="GO:0051607">
    <property type="term" value="P:defense response to virus"/>
    <property type="evidence" value="ECO:0007669"/>
    <property type="project" value="UniProtKB-UniRule"/>
</dbReference>
<reference evidence="15 16" key="1">
    <citation type="submission" date="2018-08" db="EMBL/GenBank/DDBJ databases">
        <title>Genomic Encyclopedia of Type Strains, Phase IV (KMG-IV): sequencing the most valuable type-strain genomes for metagenomic binning, comparative biology and taxonomic classification.</title>
        <authorList>
            <person name="Goeker M."/>
        </authorList>
    </citation>
    <scope>NUCLEOTIDE SEQUENCE [LARGE SCALE GENOMIC DNA]</scope>
    <source>
        <strain evidence="15 16">DSM 18841</strain>
    </source>
</reference>
<dbReference type="NCBIfam" id="TIGR01865">
    <property type="entry name" value="cas_Csn1"/>
    <property type="match status" value="2"/>
</dbReference>
<comment type="similarity">
    <text evidence="12">Belongs to the CRISPR-associated Cas9 family.</text>
</comment>
<feature type="active site" description="For RuvC-like nuclease domain" evidence="12">
    <location>
        <position position="9"/>
    </location>
</feature>
<evidence type="ECO:0000256" key="9">
    <source>
        <dbReference type="ARBA" id="ARBA00023125"/>
    </source>
</evidence>
<protein>
    <recommendedName>
        <fullName evidence="12">CRISPR-associated endonuclease Cas9</fullName>
        <ecNumber evidence="12">3.1.-.-</ecNumber>
    </recommendedName>
</protein>
<comment type="subunit">
    <text evidence="11 12">Monomer. Binds crRNA and tracrRNA.</text>
</comment>
<dbReference type="InterPro" id="IPR003615">
    <property type="entry name" value="HNH_nuc"/>
</dbReference>
<dbReference type="Pfam" id="PF18541">
    <property type="entry name" value="RuvC_III"/>
    <property type="match status" value="1"/>
</dbReference>
<keyword evidence="6" id="KW-0460">Magnesium</keyword>
<comment type="caution">
    <text evidence="15">The sequence shown here is derived from an EMBL/GenBank/DDBJ whole genome shotgun (WGS) entry which is preliminary data.</text>
</comment>
<evidence type="ECO:0000313" key="15">
    <source>
        <dbReference type="EMBL" id="REH50622.1"/>
    </source>
</evidence>
<keyword evidence="7 12" id="KW-0694">RNA-binding</keyword>
<evidence type="ECO:0000256" key="10">
    <source>
        <dbReference type="ARBA" id="ARBA00023211"/>
    </source>
</evidence>
<comment type="cofactor">
    <cofactor evidence="1">
        <name>Mg(2+)</name>
        <dbReference type="ChEBI" id="CHEBI:18420"/>
    </cofactor>
</comment>
<evidence type="ECO:0000256" key="7">
    <source>
        <dbReference type="ARBA" id="ARBA00022884"/>
    </source>
</evidence>
<dbReference type="GO" id="GO:0003723">
    <property type="term" value="F:RNA binding"/>
    <property type="evidence" value="ECO:0007669"/>
    <property type="project" value="UniProtKB-UniRule"/>
</dbReference>
<name>A0A3E0HVT2_9FLAO</name>
<dbReference type="EC" id="3.1.-.-" evidence="12"/>
<keyword evidence="3" id="KW-0479">Metal-binding</keyword>
<feature type="active site" description="Proton acceptor for HNH nuclease domain" evidence="12">
    <location>
        <position position="892"/>
    </location>
</feature>
<dbReference type="OrthoDB" id="9777169at2"/>
<feature type="coiled-coil region" evidence="13">
    <location>
        <begin position="777"/>
        <end position="804"/>
    </location>
</feature>
<keyword evidence="10" id="KW-0464">Manganese</keyword>
<evidence type="ECO:0000256" key="2">
    <source>
        <dbReference type="ARBA" id="ARBA00022722"/>
    </source>
</evidence>
<dbReference type="Gene3D" id="3.30.420.10">
    <property type="entry name" value="Ribonuclease H-like superfamily/Ribonuclease H"/>
    <property type="match status" value="2"/>
</dbReference>
<keyword evidence="5 12" id="KW-0378">Hydrolase</keyword>
<organism evidence="15 16">
    <name type="scientific">Tenacibaculum gallaicum</name>
    <dbReference type="NCBI Taxonomy" id="561505"/>
    <lineage>
        <taxon>Bacteria</taxon>
        <taxon>Pseudomonadati</taxon>
        <taxon>Bacteroidota</taxon>
        <taxon>Flavobacteriia</taxon>
        <taxon>Flavobacteriales</taxon>
        <taxon>Flavobacteriaceae</taxon>
        <taxon>Tenacibaculum</taxon>
    </lineage>
</organism>
<evidence type="ECO:0000256" key="12">
    <source>
        <dbReference type="HAMAP-Rule" id="MF_01480"/>
    </source>
</evidence>
<keyword evidence="8 12" id="KW-0051">Antiviral defense</keyword>
<keyword evidence="9 12" id="KW-0238">DNA-binding</keyword>
<dbReference type="InterPro" id="IPR033114">
    <property type="entry name" value="HNH_CAS9"/>
</dbReference>
<dbReference type="InterPro" id="IPR032239">
    <property type="entry name" value="Cas9-BH"/>
</dbReference>
<dbReference type="GO" id="GO:0016787">
    <property type="term" value="F:hydrolase activity"/>
    <property type="evidence" value="ECO:0007669"/>
    <property type="project" value="UniProtKB-KW"/>
</dbReference>
<dbReference type="Gene3D" id="1.10.30.50">
    <property type="match status" value="1"/>
</dbReference>
<evidence type="ECO:0000256" key="13">
    <source>
        <dbReference type="SAM" id="Coils"/>
    </source>
</evidence>
<keyword evidence="13" id="KW-0175">Coiled coil</keyword>
<gene>
    <name evidence="12" type="primary">cas9</name>
    <name evidence="15" type="ORF">C7448_104234</name>
</gene>
<evidence type="ECO:0000256" key="8">
    <source>
        <dbReference type="ARBA" id="ARBA00023118"/>
    </source>
</evidence>
<dbReference type="Pfam" id="PF16593">
    <property type="entry name" value="Cas9-BH"/>
    <property type="match status" value="1"/>
</dbReference>
<evidence type="ECO:0000256" key="11">
    <source>
        <dbReference type="ARBA" id="ARBA00046380"/>
    </source>
</evidence>
<evidence type="ECO:0000256" key="1">
    <source>
        <dbReference type="ARBA" id="ARBA00001946"/>
    </source>
</evidence>
<dbReference type="InterPro" id="IPR028629">
    <property type="entry name" value="Cas9"/>
</dbReference>
<evidence type="ECO:0000256" key="6">
    <source>
        <dbReference type="ARBA" id="ARBA00022842"/>
    </source>
</evidence>
<keyword evidence="4 12" id="KW-0255">Endonuclease</keyword>
<dbReference type="PROSITE" id="PS51749">
    <property type="entry name" value="HNH_CAS9"/>
    <property type="match status" value="1"/>
</dbReference>
<comment type="domain">
    <text evidence="12">Has 2 endonuclease domains. The discontinuous RuvC-like domain cleaves the target DNA noncomplementary to crRNA while the HNH nuclease domain cleaves the target DNA complementary to crRNA.</text>
</comment>
<evidence type="ECO:0000259" key="14">
    <source>
        <dbReference type="PROSITE" id="PS51749"/>
    </source>
</evidence>
<keyword evidence="16" id="KW-1185">Reference proteome</keyword>
<accession>A0A3E0HVT2</accession>
<dbReference type="Proteomes" id="UP000256884">
    <property type="component" value="Unassembled WGS sequence"/>
</dbReference>
<dbReference type="InterPro" id="IPR041383">
    <property type="entry name" value="RuvC_III"/>
</dbReference>
<sequence>MTKKILGLDLGTNSIGWALVESDFEKKEGKVIDNGVRIIPMDKGTMNNFGTGQSISQTADRTAYRGVRRLYERDNLRRDRLHRVLNILQFLPDHYANTIDFKKQLGQFKKGQEVKLNYRPNPEGKDEFIFQKSFLEMVTEFKKEQPQLFYTNKSGRETKIPYDWTIYYLRKKALTQKIEKEELAWLLLNFNQKRGYYQLRGEEEENSGKNEEFYALKVVEIEETQDKNAKGVWYNVQLENGFVYKRQSKESLDSWIGKVKEFIVTTQLEKDGKPKLDKEGNIKRSFRMPKEDDWNLVKKKTEQDINNSNKTVGAFIYDFLLKNPSQKVNGKLIKTIERKYYKEELEKILKTQIGFHTELKDTNLYIQCVKELYSKNEAHQNNICSKKKDEMFRYLFMDDIIFYQRPLKSKKSNIASCPYENRVFIKEGEKITQGLKVISKSHPYFIEFRLWQFIHNLKIYKIGEEKDIDVTSQFLATEKDVADLYDFLNDKKEIEQKNIIKYFIDLKKIDKKEKDIYRWNYVVDKKYPMNPTRNSILTRLKKVRNINVFKFLTSEIELQLWHIIYSVTDKKEFETALGNFAMKQELDKNSFVEAFKKHPPYSSDYGAYSGKAIKKILPLMRRGKYWNEKTISEKVKDFVSEIYERIKHLKFENIQEENLNKAIELVSDDAISKQFIKSFLKHSIDNPLTGLNTYQACYAVYQRHSEASLITQWKIPKDIDSYLEKFRQHSLKNPIVEQVALETLRTVRDIWRYNLSIDKEFKFSEIHVELGRDIKNSKDKRKRISQKQNQNENTNNRVKLLLEEMYKDGARSYSPSHQEILKIYEEGVTQNPQASYNKVKEDEIEKIKKNTNPSATDIKRYKLWLEQGYISPYTGKPISISKLFTHEYQIEHIIPQSRYFDDSFSNKVICEASINEDKSNKTAYEYLKAKGGSIVHGIKLLTLSEYENHCTQYFKKNRTKLKNLLSEKIPEGFINRQLNDSRYIAKFIKGILSNIVREEGEKEATSKNLISVSGAITSKLKHDWGLNEQWNKLIQPRFERLNLLNNSNQYGYLDYQKDREGNNIGKQFFRLVTPTGVNKKRIDHRHHTLDAIVIACCTRDHINYITSLETERKNHKLVSKLCNLKKVARKRNGNTETIEVFNSYKKPWENFTTDVLYSLEKTIVSFKKNTRVITKTNNKTWQWVKDKKGSLNKQLVLQIKGDNRAIRKPLHKETVYGKVYIKEKKKRLSSVKNFIEHPELIINKTIREKVKALNKLYDSDKKKIVKHLKENPIEQDGKKIDKIEVREWTKNATAYRVKLSDSFTRKQLESITDYGIQKILEKHVKKYIDENGKERFDLAFNPEGVDTLNKNIIEFNNGKKHQPIHSVRIYEEGSRFQVSTNEQNVNKTKKYVEAAKGTNLFFAVYWNASKKERIYETIPLKEVIDWQKWRAKNIAFNEPLIPIDKEKGEFLFFISPNDLVFVPTKEEQDTPSLVDFSNLSKEQVNRVYKMVSATKGECHFVSQYYSNNIISNENGSNNKNERVQLKDLNELDEKGKPKMIKSICWKLKVNRLGIIEKVER</sequence>
<dbReference type="GO" id="GO:0004519">
    <property type="term" value="F:endonuclease activity"/>
    <property type="evidence" value="ECO:0007669"/>
    <property type="project" value="UniProtKB-UniRule"/>
</dbReference>
<dbReference type="Pfam" id="PF13395">
    <property type="entry name" value="HNH_4"/>
    <property type="match status" value="1"/>
</dbReference>
<keyword evidence="2 12" id="KW-0540">Nuclease</keyword>
<evidence type="ECO:0000256" key="3">
    <source>
        <dbReference type="ARBA" id="ARBA00022723"/>
    </source>
</evidence>
<dbReference type="GO" id="GO:0046872">
    <property type="term" value="F:metal ion binding"/>
    <property type="evidence" value="ECO:0007669"/>
    <property type="project" value="UniProtKB-UniRule"/>
</dbReference>
<dbReference type="HAMAP" id="MF_01480">
    <property type="entry name" value="Cas9"/>
    <property type="match status" value="1"/>
</dbReference>
<evidence type="ECO:0000256" key="5">
    <source>
        <dbReference type="ARBA" id="ARBA00022801"/>
    </source>
</evidence>
<comment type="caution">
    <text evidence="12">Lacks conserved residue(s) required for the propagation of feature annotation.</text>
</comment>
<evidence type="ECO:0000256" key="4">
    <source>
        <dbReference type="ARBA" id="ARBA00022759"/>
    </source>
</evidence>
<feature type="domain" description="HNH Cas9-type" evidence="14">
    <location>
        <begin position="814"/>
        <end position="978"/>
    </location>
</feature>
<dbReference type="GO" id="GO:0043571">
    <property type="term" value="P:maintenance of CRISPR repeat elements"/>
    <property type="evidence" value="ECO:0007669"/>
    <property type="project" value="UniProtKB-UniRule"/>
</dbReference>
<dbReference type="EMBL" id="QUNS01000004">
    <property type="protein sequence ID" value="REH50622.1"/>
    <property type="molecule type" value="Genomic_DNA"/>
</dbReference>
<evidence type="ECO:0000313" key="16">
    <source>
        <dbReference type="Proteomes" id="UP000256884"/>
    </source>
</evidence>
<dbReference type="InterPro" id="IPR036397">
    <property type="entry name" value="RNaseH_sf"/>
</dbReference>
<comment type="function">
    <text evidence="12">CRISPR (clustered regularly interspaced short palindromic repeat) is an adaptive immune system that provides protection against mobile genetic elements (viruses, transposable elements and conjugative plasmids). CRISPR clusters contain spacers, sequences complementary to antecedent mobile elements, and target invading nucleic acids. CRISPR clusters are transcribed and processed into CRISPR RNA (crRNA). In type II CRISPR systems correct processing of pre-crRNA requires a trans-encoded small RNA (tracrRNA), endogenous ribonuclease 3 (rnc) and this protein. The tracrRNA serves as a guide for ribonuclease 3-aided processing of pre-crRNA. Subsequently Cas9/crRNA/tracrRNA endonucleolytically cleaves linear or circular dsDNA target complementary to the spacer; Cas9 is inactive in the absence of the 2 guide RNAs (gRNA). Cas9 recognizes the protospacer adjacent motif (PAM) in the CRISPR repeat sequences to help distinguish self versus nonself, as targets within the bacterial CRISPR locus do not have PAMs. PAM recognition is also required for catalytic activity.</text>
</comment>
<proteinExistence type="inferred from homology"/>
<dbReference type="RefSeq" id="WP_115901206.1">
    <property type="nucleotide sequence ID" value="NZ_QUNS01000004.1"/>
</dbReference>